<sequence length="312" mass="33364">MTSVPGSPAEGRGGRTPNGVRPPAPLCAAPNPSYEPAAFVVPAGACDSHAHVVSGEPRHPLVEGRSYTPPPAPEADYLRMLEGTGMSRGVLVQISVYGTDNRYLLEVLARHPEKLRGVAVVDPSVDDETLLEMHRAGVRGLRINVLFGGGVGWQVMETLAARIAGLGWHLQLLMDVRELPGLLPRISALPVPVVVDHLGHLPASGGPDSQGFRALLSLLTDHDAWVKLSGAYRLDAGAPDYPDARALAEAVLEAAPDRVVYGSDWPHVAVPHGMPDTGRLRNLLASWAPDEDLLRRVLVDNPARLYDFPPLA</sequence>
<evidence type="ECO:0000256" key="1">
    <source>
        <dbReference type="SAM" id="MobiDB-lite"/>
    </source>
</evidence>
<feature type="domain" description="Amidohydrolase-related" evidence="2">
    <location>
        <begin position="46"/>
        <end position="308"/>
    </location>
</feature>
<dbReference type="Proteomes" id="UP000535511">
    <property type="component" value="Unassembled WGS sequence"/>
</dbReference>
<organism evidence="3 4">
    <name type="scientific">Nocardioides panaciterrulae</name>
    <dbReference type="NCBI Taxonomy" id="661492"/>
    <lineage>
        <taxon>Bacteria</taxon>
        <taxon>Bacillati</taxon>
        <taxon>Actinomycetota</taxon>
        <taxon>Actinomycetes</taxon>
        <taxon>Propionibacteriales</taxon>
        <taxon>Nocardioidaceae</taxon>
        <taxon>Nocardioides</taxon>
    </lineage>
</organism>
<evidence type="ECO:0000313" key="3">
    <source>
        <dbReference type="EMBL" id="NYD40420.1"/>
    </source>
</evidence>
<reference evidence="3 4" key="1">
    <citation type="submission" date="2020-07" db="EMBL/GenBank/DDBJ databases">
        <title>Sequencing the genomes of 1000 actinobacteria strains.</title>
        <authorList>
            <person name="Klenk H.-P."/>
        </authorList>
    </citation>
    <scope>NUCLEOTIDE SEQUENCE [LARGE SCALE GENOMIC DNA]</scope>
    <source>
        <strain evidence="3 4">DSM 21350</strain>
    </source>
</reference>
<proteinExistence type="predicted"/>
<dbReference type="Gene3D" id="3.20.20.140">
    <property type="entry name" value="Metal-dependent hydrolases"/>
    <property type="match status" value="1"/>
</dbReference>
<dbReference type="InterPro" id="IPR052358">
    <property type="entry name" value="Aro_Compnd_Degr_Hydrolases"/>
</dbReference>
<evidence type="ECO:0000259" key="2">
    <source>
        <dbReference type="Pfam" id="PF04909"/>
    </source>
</evidence>
<name>A0A7Y9J9C6_9ACTN</name>
<dbReference type="Pfam" id="PF04909">
    <property type="entry name" value="Amidohydro_2"/>
    <property type="match status" value="1"/>
</dbReference>
<dbReference type="GO" id="GO:0016787">
    <property type="term" value="F:hydrolase activity"/>
    <property type="evidence" value="ECO:0007669"/>
    <property type="project" value="UniProtKB-KW"/>
</dbReference>
<comment type="caution">
    <text evidence="3">The sequence shown here is derived from an EMBL/GenBank/DDBJ whole genome shotgun (WGS) entry which is preliminary data.</text>
</comment>
<keyword evidence="4" id="KW-1185">Reference proteome</keyword>
<dbReference type="EMBL" id="JACCBG010000001">
    <property type="protein sequence ID" value="NYD40420.1"/>
    <property type="molecule type" value="Genomic_DNA"/>
</dbReference>
<gene>
    <name evidence="3" type="ORF">BJZ21_000503</name>
</gene>
<feature type="region of interest" description="Disordered" evidence="1">
    <location>
        <begin position="1"/>
        <end position="24"/>
    </location>
</feature>
<dbReference type="PANTHER" id="PTHR35563">
    <property type="entry name" value="BARREL METAL-DEPENDENT HYDROLASE, PUTATIVE (AFU_ORTHOLOGUE AFUA_1G16240)-RELATED"/>
    <property type="match status" value="1"/>
</dbReference>
<dbReference type="InterPro" id="IPR006680">
    <property type="entry name" value="Amidohydro-rel"/>
</dbReference>
<dbReference type="InterPro" id="IPR032466">
    <property type="entry name" value="Metal_Hydrolase"/>
</dbReference>
<dbReference type="AlphaFoldDB" id="A0A7Y9J9C6"/>
<accession>A0A7Y9J9C6</accession>
<dbReference type="SUPFAM" id="SSF51556">
    <property type="entry name" value="Metallo-dependent hydrolases"/>
    <property type="match status" value="1"/>
</dbReference>
<dbReference type="PANTHER" id="PTHR35563:SF2">
    <property type="entry name" value="BARREL METAL-DEPENDENT HYDROLASE, PUTATIVE (AFU_ORTHOLOGUE AFUA_1G16240)-RELATED"/>
    <property type="match status" value="1"/>
</dbReference>
<evidence type="ECO:0000313" key="4">
    <source>
        <dbReference type="Proteomes" id="UP000535511"/>
    </source>
</evidence>
<keyword evidence="3" id="KW-0378">Hydrolase</keyword>
<protein>
    <submittedName>
        <fullName evidence="3">Putative TIM-barrel fold metal-dependent hydrolase</fullName>
    </submittedName>
</protein>
<dbReference type="RefSeq" id="WP_218851247.1">
    <property type="nucleotide sequence ID" value="NZ_JACCBG010000001.1"/>
</dbReference>